<comment type="caution">
    <text evidence="5">The sequence shown here is derived from an EMBL/GenBank/DDBJ whole genome shotgun (WGS) entry which is preliminary data.</text>
</comment>
<organism evidence="5 6">
    <name type="scientific">Piromyces finnis</name>
    <dbReference type="NCBI Taxonomy" id="1754191"/>
    <lineage>
        <taxon>Eukaryota</taxon>
        <taxon>Fungi</taxon>
        <taxon>Fungi incertae sedis</taxon>
        <taxon>Chytridiomycota</taxon>
        <taxon>Chytridiomycota incertae sedis</taxon>
        <taxon>Neocallimastigomycetes</taxon>
        <taxon>Neocallimastigales</taxon>
        <taxon>Neocallimastigaceae</taxon>
        <taxon>Piromyces</taxon>
    </lineage>
</organism>
<evidence type="ECO:0000313" key="5">
    <source>
        <dbReference type="EMBL" id="ORX50755.1"/>
    </source>
</evidence>
<dbReference type="OrthoDB" id="264785at2759"/>
<reference evidence="5 6" key="1">
    <citation type="submission" date="2016-08" db="EMBL/GenBank/DDBJ databases">
        <title>Genomes of anaerobic fungi encode conserved fungal cellulosomes for biomass hydrolysis.</title>
        <authorList>
            <consortium name="DOE Joint Genome Institute"/>
            <person name="Haitjema C.H."/>
            <person name="Gilmore S.P."/>
            <person name="Henske J.K."/>
            <person name="Solomon K.V."/>
            <person name="De Groot R."/>
            <person name="Kuo A."/>
            <person name="Mondo S.J."/>
            <person name="Salamov A.A."/>
            <person name="Labutti K."/>
            <person name="Zhao Z."/>
            <person name="Chiniquy J."/>
            <person name="Barry K."/>
            <person name="Brewer H.M."/>
            <person name="Purvine S.O."/>
            <person name="Wright A.T."/>
            <person name="Boxma B."/>
            <person name="Van Alen T."/>
            <person name="Hackstein J.H."/>
            <person name="Baker S.E."/>
            <person name="Grigoriev I.V."/>
            <person name="O'Malley M.A."/>
        </authorList>
    </citation>
    <scope>NUCLEOTIDE SEQUENCE [LARGE SCALE GENOMIC DNA]</scope>
    <source>
        <strain evidence="6">finn</strain>
    </source>
</reference>
<feature type="coiled-coil region" evidence="2">
    <location>
        <begin position="285"/>
        <end position="795"/>
    </location>
</feature>
<accession>A0A1Y1VAP3</accession>
<sequence>MSENQEDSINNEENYDEENNSEENNNEENISEENNSEENNSEENSSEENSREENNNLNSILSDNDINITYDDDNTESRPITTYLKNQDLNVMNNNNFPSHNIEVLGKLYHPNTPQDEEDMKDLDEITKIFNNSLTDLSKGNSDFRSSNDELKDEDNVENIVKDLSGFLNRQYPGDLSSEPVKSLNDIINEEDKQQDSQYIIAKVKDEYNKLSKLLVKSKLNETALYNKCTDLSRFLNSCIIKIQGVLNVSRNDRINIVNLNLELEKAWKSIEKKNETDAIQKETIDLLKKEIVKYRRRVKGKLDNLPNDLIDESEIQVDDDGSVDYMKELEEKVASLTKEINKQHQDILNLESESIKKETDLSSITDRNKELTEQLTEIQGEFIKVRLEKEREIREKHKMEGQIEKMNETIEEKEKATEEKIKEISACNDLIERYKEELSKEQMKNKNSDKAKEFIEASMEKQQAEMEEQNVKINLLVTENYKNESVMKKLEMQITHLQNKNDKLIKYNDQLIKKEKMLEECIASQEEREENLNKKVMLLTKNGEEKDKECEKLKKQINEMTREREILNRNYIAQLNNNTKQVGIIKVNEQTIKNTEHEIQAYKDEASKMRKIIYSLEKERDNNFLVQSSLKNSLNDKQASIKMLKINIEDAAKKYSTLERKYDDCMKLYENVKTDRNNYSKKLAESNDELLELKRKNKSNSHTIDNMKEEVRMKEIVIAKTNFEKKKLEKEKESLLNQISGQQNELLNNKMFIKNLQSTEENMRHTLIELEKERKKILSDYENLIKEKNLMQNQIIMRNDEISLLYEKLKLQKSALVKGEFFYNDRIEDIRVLKLEVKKLRREKSLLSLEAKNSEKLKREIFSLQNEAVITNTKMKVLEDELKTPMNVHRWRKLSGSDPESFELILKIQSLQKRLLRNTEDLIGKEQELQEKNKMYEKLKKILERQPGVKTMEQLRYYRESLKSKINESKSLASELNMYQSQIEDYKVEIVRLNDEIQNQKSKYYNQKKKYENLSRKLEMNPKIRNFPIKRKKKMYININKTDSNEVIV</sequence>
<keyword evidence="6" id="KW-1185">Reference proteome</keyword>
<keyword evidence="1 2" id="KW-0175">Coiled coil</keyword>
<protein>
    <recommendedName>
        <fullName evidence="4">Cilia- and flagella-associated protein 58 central coiled coil domain-containing protein</fullName>
    </recommendedName>
</protein>
<evidence type="ECO:0000259" key="4">
    <source>
        <dbReference type="Pfam" id="PF21771"/>
    </source>
</evidence>
<dbReference type="EMBL" id="MCFH01000020">
    <property type="protein sequence ID" value="ORX50755.1"/>
    <property type="molecule type" value="Genomic_DNA"/>
</dbReference>
<feature type="coiled-coil region" evidence="2">
    <location>
        <begin position="824"/>
        <end position="858"/>
    </location>
</feature>
<dbReference type="Proteomes" id="UP000193719">
    <property type="component" value="Unassembled WGS sequence"/>
</dbReference>
<dbReference type="PANTHER" id="PTHR32083:SF0">
    <property type="entry name" value="CILIA AND FLAGELLA-ASSOCIATED PROTEIN 58"/>
    <property type="match status" value="1"/>
</dbReference>
<evidence type="ECO:0000313" key="6">
    <source>
        <dbReference type="Proteomes" id="UP000193719"/>
    </source>
</evidence>
<dbReference type="Pfam" id="PF21771">
    <property type="entry name" value="CFAP58_CC"/>
    <property type="match status" value="1"/>
</dbReference>
<feature type="compositionally biased region" description="Acidic residues" evidence="3">
    <location>
        <begin position="1"/>
        <end position="46"/>
    </location>
</feature>
<feature type="coiled-coil region" evidence="2">
    <location>
        <begin position="923"/>
        <end position="1018"/>
    </location>
</feature>
<feature type="domain" description="Cilia- and flagella-associated protein 58 central coiled coil" evidence="4">
    <location>
        <begin position="548"/>
        <end position="848"/>
    </location>
</feature>
<gene>
    <name evidence="5" type="ORF">BCR36DRAFT_55931</name>
</gene>
<dbReference type="InterPro" id="IPR049270">
    <property type="entry name" value="CFAP58_CC"/>
</dbReference>
<reference evidence="5 6" key="2">
    <citation type="submission" date="2016-08" db="EMBL/GenBank/DDBJ databases">
        <title>Pervasive Adenine N6-methylation of Active Genes in Fungi.</title>
        <authorList>
            <consortium name="DOE Joint Genome Institute"/>
            <person name="Mondo S.J."/>
            <person name="Dannebaum R.O."/>
            <person name="Kuo R.C."/>
            <person name="Labutti K."/>
            <person name="Haridas S."/>
            <person name="Kuo A."/>
            <person name="Salamov A."/>
            <person name="Ahrendt S.R."/>
            <person name="Lipzen A."/>
            <person name="Sullivan W."/>
            <person name="Andreopoulos W.B."/>
            <person name="Clum A."/>
            <person name="Lindquist E."/>
            <person name="Daum C."/>
            <person name="Ramamoorthy G.K."/>
            <person name="Gryganskyi A."/>
            <person name="Culley D."/>
            <person name="Magnuson J.K."/>
            <person name="James T.Y."/>
            <person name="O'Malley M.A."/>
            <person name="Stajich J.E."/>
            <person name="Spatafora J.W."/>
            <person name="Visel A."/>
            <person name="Grigoriev I.V."/>
        </authorList>
    </citation>
    <scope>NUCLEOTIDE SEQUENCE [LARGE SCALE GENOMIC DNA]</scope>
    <source>
        <strain evidence="6">finn</strain>
    </source>
</reference>
<feature type="region of interest" description="Disordered" evidence="3">
    <location>
        <begin position="1"/>
        <end position="77"/>
    </location>
</feature>
<evidence type="ECO:0000256" key="3">
    <source>
        <dbReference type="SAM" id="MobiDB-lite"/>
    </source>
</evidence>
<proteinExistence type="predicted"/>
<evidence type="ECO:0000256" key="2">
    <source>
        <dbReference type="SAM" id="Coils"/>
    </source>
</evidence>
<dbReference type="AlphaFoldDB" id="A0A1Y1VAP3"/>
<dbReference type="GO" id="GO:0005856">
    <property type="term" value="C:cytoskeleton"/>
    <property type="evidence" value="ECO:0007669"/>
    <property type="project" value="TreeGrafter"/>
</dbReference>
<dbReference type="PANTHER" id="PTHR32083">
    <property type="entry name" value="CILIA AND FLAGELLA-ASSOCIATED PROTEIN 58-RELATED"/>
    <property type="match status" value="1"/>
</dbReference>
<dbReference type="STRING" id="1754191.A0A1Y1VAP3"/>
<feature type="compositionally biased region" description="Low complexity" evidence="3">
    <location>
        <begin position="55"/>
        <end position="69"/>
    </location>
</feature>
<evidence type="ECO:0000256" key="1">
    <source>
        <dbReference type="ARBA" id="ARBA00023054"/>
    </source>
</evidence>
<name>A0A1Y1VAP3_9FUNG</name>